<proteinExistence type="predicted"/>
<evidence type="ECO:0000313" key="1">
    <source>
        <dbReference type="EMBL" id="TGX84228.1"/>
    </source>
</evidence>
<keyword evidence="1" id="KW-0456">Lyase</keyword>
<comment type="caution">
    <text evidence="1">The sequence shown here is derived from an EMBL/GenBank/DDBJ whole genome shotgun (WGS) entry which is preliminary data.</text>
</comment>
<accession>A0AC61QVM5</accession>
<evidence type="ECO:0000313" key="2">
    <source>
        <dbReference type="Proteomes" id="UP000308886"/>
    </source>
</evidence>
<gene>
    <name evidence="1" type="ORF">E5358_00905</name>
</gene>
<protein>
    <submittedName>
        <fullName evidence="1">Rhamnogalacturonan lyase</fullName>
    </submittedName>
</protein>
<reference evidence="1" key="1">
    <citation type="submission" date="2019-04" db="EMBL/GenBank/DDBJ databases">
        <title>Microbes associate with the intestines of laboratory mice.</title>
        <authorList>
            <person name="Navarre W."/>
            <person name="Wong E."/>
            <person name="Huang K."/>
            <person name="Tropini C."/>
            <person name="Ng K."/>
            <person name="Yu B."/>
        </authorList>
    </citation>
    <scope>NUCLEOTIDE SEQUENCE</scope>
    <source>
        <strain evidence="1">NM73_A23</strain>
    </source>
</reference>
<dbReference type="Proteomes" id="UP000308886">
    <property type="component" value="Unassembled WGS sequence"/>
</dbReference>
<dbReference type="EMBL" id="SRZC01000001">
    <property type="protein sequence ID" value="TGX84228.1"/>
    <property type="molecule type" value="Genomic_DNA"/>
</dbReference>
<organism evidence="1 2">
    <name type="scientific">Palleniella muris</name>
    <dbReference type="NCBI Taxonomy" id="3038145"/>
    <lineage>
        <taxon>Bacteria</taxon>
        <taxon>Pseudomonadati</taxon>
        <taxon>Bacteroidota</taxon>
        <taxon>Bacteroidia</taxon>
        <taxon>Bacteroidales</taxon>
        <taxon>Prevotellaceae</taxon>
        <taxon>Palleniella</taxon>
    </lineage>
</organism>
<keyword evidence="2" id="KW-1185">Reference proteome</keyword>
<name>A0AC61QVM5_9BACT</name>
<sequence length="622" mass="69686">MKTKVFFIIPAMMMVMAAQAFAQQTEKLSRGLVAVRENPSAVTLSWRYLSSDPMNTAFNIYRNGKKIGTTKSDNATFFRDDYKGNDAVTYTVEKLIGKKATGEKCSYTLPANAPTGYIDIPLDMPEGGVTPAGDNYTYTANDASIGDVDGDGDYEIILKWEPTNAHDNSHDGYTGDVIFDCYRLSGERLWRINLGRNIRAGAHYTQFMVYDLDGDGKAEVVMRTSDGTVDGKGKVIGNADADYREKGIKHEGKRTPTHQGRILTGKEYLTVFNGMTGEAMHTVPYIPERGDPQGWGDPRANRSDRFLACVASLDGKRTSVVMCRGYYTRTVLAAFDWDGKELKKRWVFDSNNPGCEGYAGQGNHNLRVGDVDGDGCDEIIYGSCAFDHDGTGLYTLNMGHGDAMHLTQFSKDMKGMQVWNCHENRRDGSTFRDARTGKIIFQVKDKSDVGRCMAADIDPTNEGVEMWSIASGGIRNIKGEVINPQPKRLSINMAVWWDGDLLRELLDRTTVSKYDWTTGECKPLQTFEGTQSNNWTKANPCLQGDIVGDWREEVLMRTKDNTHLRLYVSTIPTDYRFHTFLEDPVYRISIATQNVAYNQPTQPGFYFGPDLKKGIFRGWKFK</sequence>